<organism evidence="2 3">
    <name type="scientific">Brassica napus</name>
    <name type="common">Rape</name>
    <dbReference type="NCBI Taxonomy" id="3708"/>
    <lineage>
        <taxon>Eukaryota</taxon>
        <taxon>Viridiplantae</taxon>
        <taxon>Streptophyta</taxon>
        <taxon>Embryophyta</taxon>
        <taxon>Tracheophyta</taxon>
        <taxon>Spermatophyta</taxon>
        <taxon>Magnoliopsida</taxon>
        <taxon>eudicotyledons</taxon>
        <taxon>Gunneridae</taxon>
        <taxon>Pentapetalae</taxon>
        <taxon>rosids</taxon>
        <taxon>malvids</taxon>
        <taxon>Brassicales</taxon>
        <taxon>Brassicaceae</taxon>
        <taxon>Brassiceae</taxon>
        <taxon>Brassica</taxon>
    </lineage>
</organism>
<dbReference type="EMBL" id="JAGKQM010000003">
    <property type="protein sequence ID" value="KAH0932845.1"/>
    <property type="molecule type" value="Genomic_DNA"/>
</dbReference>
<reference evidence="2 3" key="1">
    <citation type="submission" date="2021-05" db="EMBL/GenBank/DDBJ databases">
        <title>Genome Assembly of Synthetic Allotetraploid Brassica napus Reveals Homoeologous Exchanges between Subgenomes.</title>
        <authorList>
            <person name="Davis J.T."/>
        </authorList>
    </citation>
    <scope>NUCLEOTIDE SEQUENCE [LARGE SCALE GENOMIC DNA]</scope>
    <source>
        <strain evidence="3">cv. Da-Ae</strain>
        <tissue evidence="2">Seedling</tissue>
    </source>
</reference>
<protein>
    <submittedName>
        <fullName evidence="2">Uncharacterized protein</fullName>
    </submittedName>
</protein>
<evidence type="ECO:0000313" key="3">
    <source>
        <dbReference type="Proteomes" id="UP000824890"/>
    </source>
</evidence>
<keyword evidence="3" id="KW-1185">Reference proteome</keyword>
<evidence type="ECO:0000313" key="2">
    <source>
        <dbReference type="EMBL" id="KAH0932845.1"/>
    </source>
</evidence>
<comment type="caution">
    <text evidence="2">The sequence shown here is derived from an EMBL/GenBank/DDBJ whole genome shotgun (WGS) entry which is preliminary data.</text>
</comment>
<gene>
    <name evidence="2" type="ORF">HID58_009962</name>
</gene>
<keyword evidence="1" id="KW-0472">Membrane</keyword>
<keyword evidence="1" id="KW-0812">Transmembrane</keyword>
<feature type="transmembrane region" description="Helical" evidence="1">
    <location>
        <begin position="133"/>
        <end position="152"/>
    </location>
</feature>
<sequence length="231" mass="25545">MATRNGGGGGGLPVSASDTPFVYGLLSHVAYMSLSGCVDDTSFAYGLHSHVIYMFLFGCVDWPSISSCFNLPTSRPCKVLNAHLSSLFSTYYATVERFRQLFVWVILRFMILAGDIPLGLVSFGSTFATFSSIYIALARASAVYSSLTGFILDVVEEKLIVIFILMNMDVAGYDFPFVPRYTIDAVFEEAYDVVVIWFFMAFSCDLYCHSISYVVVCLAVNSLFISSFIEV</sequence>
<feature type="transmembrane region" description="Helical" evidence="1">
    <location>
        <begin position="101"/>
        <end position="121"/>
    </location>
</feature>
<feature type="transmembrane region" description="Helical" evidence="1">
    <location>
        <begin position="190"/>
        <end position="208"/>
    </location>
</feature>
<proteinExistence type="predicted"/>
<name>A0ABQ8DWL9_BRANA</name>
<feature type="transmembrane region" description="Helical" evidence="1">
    <location>
        <begin position="159"/>
        <end position="178"/>
    </location>
</feature>
<keyword evidence="1" id="KW-1133">Transmembrane helix</keyword>
<evidence type="ECO:0000256" key="1">
    <source>
        <dbReference type="SAM" id="Phobius"/>
    </source>
</evidence>
<accession>A0ABQ8DWL9</accession>
<dbReference type="Proteomes" id="UP000824890">
    <property type="component" value="Unassembled WGS sequence"/>
</dbReference>